<reference evidence="3" key="1">
    <citation type="journal article" date="2019" name="Int. J. Syst. Evol. Microbiol.">
        <title>The Global Catalogue of Microorganisms (GCM) 10K type strain sequencing project: providing services to taxonomists for standard genome sequencing and annotation.</title>
        <authorList>
            <consortium name="The Broad Institute Genomics Platform"/>
            <consortium name="The Broad Institute Genome Sequencing Center for Infectious Disease"/>
            <person name="Wu L."/>
            <person name="Ma J."/>
        </authorList>
    </citation>
    <scope>NUCLEOTIDE SEQUENCE [LARGE SCALE GENOMIC DNA]</scope>
    <source>
        <strain evidence="3">JCM 14559</strain>
    </source>
</reference>
<evidence type="ECO:0000313" key="2">
    <source>
        <dbReference type="EMBL" id="GAA2091964.1"/>
    </source>
</evidence>
<sequence>MSDRQDGPQTATQGPIGGTEPVDPFEWIRARPWPPERPSGPRPVLTPEEHAEVPLTPEERQRRAVLLARVREANHPRH</sequence>
<accession>A0ABP5I1Y8</accession>
<protein>
    <submittedName>
        <fullName evidence="2">Uncharacterized protein</fullName>
    </submittedName>
</protein>
<feature type="compositionally biased region" description="Basic and acidic residues" evidence="1">
    <location>
        <begin position="47"/>
        <end position="57"/>
    </location>
</feature>
<feature type="compositionally biased region" description="Pro residues" evidence="1">
    <location>
        <begin position="32"/>
        <end position="41"/>
    </location>
</feature>
<proteinExistence type="predicted"/>
<dbReference type="EMBL" id="BAAANS010000008">
    <property type="protein sequence ID" value="GAA2091964.1"/>
    <property type="molecule type" value="Genomic_DNA"/>
</dbReference>
<comment type="caution">
    <text evidence="2">The sequence shown here is derived from an EMBL/GenBank/DDBJ whole genome shotgun (WGS) entry which is preliminary data.</text>
</comment>
<dbReference type="Proteomes" id="UP001500897">
    <property type="component" value="Unassembled WGS sequence"/>
</dbReference>
<evidence type="ECO:0000313" key="3">
    <source>
        <dbReference type="Proteomes" id="UP001500897"/>
    </source>
</evidence>
<feature type="region of interest" description="Disordered" evidence="1">
    <location>
        <begin position="1"/>
        <end position="57"/>
    </location>
</feature>
<keyword evidence="3" id="KW-1185">Reference proteome</keyword>
<organism evidence="2 3">
    <name type="scientific">Kitasatospora saccharophila</name>
    <dbReference type="NCBI Taxonomy" id="407973"/>
    <lineage>
        <taxon>Bacteria</taxon>
        <taxon>Bacillati</taxon>
        <taxon>Actinomycetota</taxon>
        <taxon>Actinomycetes</taxon>
        <taxon>Kitasatosporales</taxon>
        <taxon>Streptomycetaceae</taxon>
        <taxon>Kitasatospora</taxon>
    </lineage>
</organism>
<name>A0ABP5I1Y8_9ACTN</name>
<evidence type="ECO:0000256" key="1">
    <source>
        <dbReference type="SAM" id="MobiDB-lite"/>
    </source>
</evidence>
<gene>
    <name evidence="2" type="ORF">GCM10009759_17230</name>
</gene>